<dbReference type="Pfam" id="PF00294">
    <property type="entry name" value="PfkB"/>
    <property type="match status" value="1"/>
</dbReference>
<gene>
    <name evidence="5" type="ORF">CH360_17245</name>
    <name evidence="6" type="ORF">CH373_04520</name>
</gene>
<keyword evidence="2" id="KW-0808">Transferase</keyword>
<comment type="caution">
    <text evidence="6">The sequence shown here is derived from an EMBL/GenBank/DDBJ whole genome shotgun (WGS) entry which is preliminary data.</text>
</comment>
<dbReference type="InterPro" id="IPR011611">
    <property type="entry name" value="PfkB_dom"/>
</dbReference>
<dbReference type="SUPFAM" id="SSF53613">
    <property type="entry name" value="Ribokinase-like"/>
    <property type="match status" value="1"/>
</dbReference>
<dbReference type="PANTHER" id="PTHR43320">
    <property type="entry name" value="SUGAR KINASE"/>
    <property type="match status" value="1"/>
</dbReference>
<accession>A0A2M9ZQ82</accession>
<dbReference type="Gene3D" id="3.40.1190.20">
    <property type="match status" value="1"/>
</dbReference>
<dbReference type="OrthoDB" id="9775849at2"/>
<dbReference type="InterPro" id="IPR002173">
    <property type="entry name" value="Carboh/pur_kinase_PfkB_CS"/>
</dbReference>
<protein>
    <submittedName>
        <fullName evidence="6">Adenosine kinase</fullName>
    </submittedName>
</protein>
<evidence type="ECO:0000313" key="7">
    <source>
        <dbReference type="Proteomes" id="UP000231962"/>
    </source>
</evidence>
<evidence type="ECO:0000259" key="4">
    <source>
        <dbReference type="Pfam" id="PF00294"/>
    </source>
</evidence>
<evidence type="ECO:0000256" key="3">
    <source>
        <dbReference type="ARBA" id="ARBA00022777"/>
    </source>
</evidence>
<evidence type="ECO:0000313" key="5">
    <source>
        <dbReference type="EMBL" id="PJZ68260.1"/>
    </source>
</evidence>
<evidence type="ECO:0000256" key="1">
    <source>
        <dbReference type="ARBA" id="ARBA00010688"/>
    </source>
</evidence>
<feature type="domain" description="Carbohydrate kinase PfkB" evidence="4">
    <location>
        <begin position="55"/>
        <end position="315"/>
    </location>
</feature>
<name>A0A2M9ZQ82_9LEPT</name>
<dbReference type="EMBL" id="NPDZ01000002">
    <property type="protein sequence ID" value="PJZ74185.1"/>
    <property type="molecule type" value="Genomic_DNA"/>
</dbReference>
<dbReference type="PROSITE" id="PS00584">
    <property type="entry name" value="PFKB_KINASES_2"/>
    <property type="match status" value="1"/>
</dbReference>
<proteinExistence type="inferred from homology"/>
<dbReference type="CDD" id="cd01168">
    <property type="entry name" value="adenosine_kinase"/>
    <property type="match status" value="1"/>
</dbReference>
<dbReference type="InterPro" id="IPR029056">
    <property type="entry name" value="Ribokinase-like"/>
</dbReference>
<dbReference type="Proteomes" id="UP000231990">
    <property type="component" value="Unassembled WGS sequence"/>
</dbReference>
<dbReference type="AlphaFoldDB" id="A0A2M9ZQ82"/>
<keyword evidence="7" id="KW-1185">Reference proteome</keyword>
<organism evidence="6 8">
    <name type="scientific">Leptospira perolatii</name>
    <dbReference type="NCBI Taxonomy" id="2023191"/>
    <lineage>
        <taxon>Bacteria</taxon>
        <taxon>Pseudomonadati</taxon>
        <taxon>Spirochaetota</taxon>
        <taxon>Spirochaetia</taxon>
        <taxon>Leptospirales</taxon>
        <taxon>Leptospiraceae</taxon>
        <taxon>Leptospira</taxon>
    </lineage>
</organism>
<dbReference type="PANTHER" id="PTHR43320:SF3">
    <property type="entry name" value="CARBOHYDRATE KINASE PFKB DOMAIN-CONTAINING PROTEIN"/>
    <property type="match status" value="1"/>
</dbReference>
<keyword evidence="3 6" id="KW-0418">Kinase</keyword>
<reference evidence="7 8" key="1">
    <citation type="submission" date="2017-07" db="EMBL/GenBank/DDBJ databases">
        <title>Leptospira spp. isolated from tropical soils.</title>
        <authorList>
            <person name="Thibeaux R."/>
            <person name="Iraola G."/>
            <person name="Ferres I."/>
            <person name="Bierque E."/>
            <person name="Girault D."/>
            <person name="Soupe-Gilbert M.-E."/>
            <person name="Picardeau M."/>
            <person name="Goarant C."/>
        </authorList>
    </citation>
    <scope>NUCLEOTIDE SEQUENCE [LARGE SCALE GENOMIC DNA]</scope>
    <source>
        <strain evidence="6 8">FH1-B-B1</strain>
        <strain evidence="5 7">FH1-B-C1</strain>
    </source>
</reference>
<dbReference type="Gene3D" id="3.30.1110.10">
    <property type="match status" value="1"/>
</dbReference>
<evidence type="ECO:0000313" key="6">
    <source>
        <dbReference type="EMBL" id="PJZ74185.1"/>
    </source>
</evidence>
<dbReference type="GO" id="GO:0016301">
    <property type="term" value="F:kinase activity"/>
    <property type="evidence" value="ECO:0007669"/>
    <property type="project" value="UniProtKB-KW"/>
</dbReference>
<evidence type="ECO:0000256" key="2">
    <source>
        <dbReference type="ARBA" id="ARBA00022679"/>
    </source>
</evidence>
<dbReference type="InterPro" id="IPR052700">
    <property type="entry name" value="Carb_kinase_PfkB-like"/>
</dbReference>
<evidence type="ECO:0000313" key="8">
    <source>
        <dbReference type="Proteomes" id="UP000231990"/>
    </source>
</evidence>
<sequence>MKHYDVFGVGNALVDILVMTDDMFIKNLGWNKGIMTLVDSETQGNVLTALADKKKELRSGGSAANTMIALANSGGTGTYTGKVSEDTYGEFYKKDMEAAGILFEVQPVKEGHTGTCVILTTPDAERTMLTHLGISSTLQKSDIDLERLKASKFSYVEGYLWDGPSTKDACLLTMEESKKSGVKVAFTYSDPFCVNRSREDFIRLTKDYCDVVFCNADEAKALANTNSKEDAIKFISSLCPNVFMTDSENGAFVGETGSIRHVSGFPAEKLLDTTGAGDCFSAGVLYGLTHGYSLERSAKWGNYVASRIVQEIGPRLVVRLLGRQDEILGAA</sequence>
<comment type="similarity">
    <text evidence="1">Belongs to the carbohydrate kinase PfkB family.</text>
</comment>
<dbReference type="EMBL" id="NPDY01000028">
    <property type="protein sequence ID" value="PJZ68260.1"/>
    <property type="molecule type" value="Genomic_DNA"/>
</dbReference>
<dbReference type="Proteomes" id="UP000231962">
    <property type="component" value="Unassembled WGS sequence"/>
</dbReference>
<dbReference type="RefSeq" id="WP_100715348.1">
    <property type="nucleotide sequence ID" value="NZ_NPDY01000028.1"/>
</dbReference>